<dbReference type="Gene3D" id="4.10.60.10">
    <property type="entry name" value="Zinc finger, CCHC-type"/>
    <property type="match status" value="1"/>
</dbReference>
<dbReference type="InterPro" id="IPR036875">
    <property type="entry name" value="Znf_CCHC_sf"/>
</dbReference>
<dbReference type="GO" id="GO:0008270">
    <property type="term" value="F:zinc ion binding"/>
    <property type="evidence" value="ECO:0007669"/>
    <property type="project" value="UniProtKB-KW"/>
</dbReference>
<evidence type="ECO:0000313" key="5">
    <source>
        <dbReference type="Proteomes" id="UP000289738"/>
    </source>
</evidence>
<dbReference type="PROSITE" id="PS50158">
    <property type="entry name" value="ZF_CCHC"/>
    <property type="match status" value="1"/>
</dbReference>
<keyword evidence="1" id="KW-0863">Zinc-finger</keyword>
<keyword evidence="5" id="KW-1185">Reference proteome</keyword>
<organism evidence="4 5">
    <name type="scientific">Arachis hypogaea</name>
    <name type="common">Peanut</name>
    <dbReference type="NCBI Taxonomy" id="3818"/>
    <lineage>
        <taxon>Eukaryota</taxon>
        <taxon>Viridiplantae</taxon>
        <taxon>Streptophyta</taxon>
        <taxon>Embryophyta</taxon>
        <taxon>Tracheophyta</taxon>
        <taxon>Spermatophyta</taxon>
        <taxon>Magnoliopsida</taxon>
        <taxon>eudicotyledons</taxon>
        <taxon>Gunneridae</taxon>
        <taxon>Pentapetalae</taxon>
        <taxon>rosids</taxon>
        <taxon>fabids</taxon>
        <taxon>Fabales</taxon>
        <taxon>Fabaceae</taxon>
        <taxon>Papilionoideae</taxon>
        <taxon>50 kb inversion clade</taxon>
        <taxon>dalbergioids sensu lato</taxon>
        <taxon>Dalbergieae</taxon>
        <taxon>Pterocarpus clade</taxon>
        <taxon>Arachis</taxon>
    </lineage>
</organism>
<feature type="domain" description="CCHC-type" evidence="3">
    <location>
        <begin position="192"/>
        <end position="206"/>
    </location>
</feature>
<evidence type="ECO:0000259" key="3">
    <source>
        <dbReference type="PROSITE" id="PS50158"/>
    </source>
</evidence>
<feature type="region of interest" description="Disordered" evidence="2">
    <location>
        <begin position="97"/>
        <end position="173"/>
    </location>
</feature>
<proteinExistence type="predicted"/>
<feature type="region of interest" description="Disordered" evidence="2">
    <location>
        <begin position="1"/>
        <end position="21"/>
    </location>
</feature>
<protein>
    <recommendedName>
        <fullName evidence="3">CCHC-type domain-containing protein</fullName>
    </recommendedName>
</protein>
<dbReference type="GO" id="GO:0003676">
    <property type="term" value="F:nucleic acid binding"/>
    <property type="evidence" value="ECO:0007669"/>
    <property type="project" value="InterPro"/>
</dbReference>
<evidence type="ECO:0000313" key="4">
    <source>
        <dbReference type="EMBL" id="RYR20977.1"/>
    </source>
</evidence>
<dbReference type="InterPro" id="IPR001878">
    <property type="entry name" value="Znf_CCHC"/>
</dbReference>
<keyword evidence="1" id="KW-0479">Metal-binding</keyword>
<dbReference type="SMART" id="SM00343">
    <property type="entry name" value="ZnF_C2HC"/>
    <property type="match status" value="1"/>
</dbReference>
<dbReference type="Pfam" id="PF00098">
    <property type="entry name" value="zf-CCHC"/>
    <property type="match status" value="1"/>
</dbReference>
<feature type="region of interest" description="Disordered" evidence="2">
    <location>
        <begin position="60"/>
        <end position="84"/>
    </location>
</feature>
<dbReference type="Proteomes" id="UP000289738">
    <property type="component" value="Chromosome B03"/>
</dbReference>
<accession>A0A445A3H4</accession>
<keyword evidence="1" id="KW-0862">Zinc</keyword>
<sequence length="244" mass="27207">MASRGRGRGRNRGRGRRGNGITIPADSLTNFVTTMTSAAAAIGVVAAATSRAMDWTRPLTRIGNDGANEREGRNNTPSAVVPVGITGYPELTNISQATGENSRRTVVARNNRREYSTEKKEKKTKITPRSQNFKKDRSVTSRSQRRNNDRRNKHHSDPNSEGQTSAQPDDLRCPRCKKYHPNRPCRAGLGVCYKCKKSGHIARDCPHKERQDAVESDLQTRGNHKLAVEFLTTLRILNICMIQL</sequence>
<gene>
    <name evidence="4" type="ORF">Ahy_B03g066204</name>
</gene>
<feature type="compositionally biased region" description="Basic residues" evidence="2">
    <location>
        <begin position="1"/>
        <end position="17"/>
    </location>
</feature>
<dbReference type="SUPFAM" id="SSF57756">
    <property type="entry name" value="Retrovirus zinc finger-like domains"/>
    <property type="match status" value="1"/>
</dbReference>
<name>A0A445A3H4_ARAHY</name>
<evidence type="ECO:0000256" key="1">
    <source>
        <dbReference type="PROSITE-ProRule" id="PRU00047"/>
    </source>
</evidence>
<evidence type="ECO:0000256" key="2">
    <source>
        <dbReference type="SAM" id="MobiDB-lite"/>
    </source>
</evidence>
<reference evidence="4 5" key="1">
    <citation type="submission" date="2019-01" db="EMBL/GenBank/DDBJ databases">
        <title>Sequencing of cultivated peanut Arachis hypogaea provides insights into genome evolution and oil improvement.</title>
        <authorList>
            <person name="Chen X."/>
        </authorList>
    </citation>
    <scope>NUCLEOTIDE SEQUENCE [LARGE SCALE GENOMIC DNA]</scope>
    <source>
        <strain evidence="5">cv. Fuhuasheng</strain>
        <tissue evidence="4">Leaves</tissue>
    </source>
</reference>
<dbReference type="AlphaFoldDB" id="A0A445A3H4"/>
<comment type="caution">
    <text evidence="4">The sequence shown here is derived from an EMBL/GenBank/DDBJ whole genome shotgun (WGS) entry which is preliminary data.</text>
</comment>
<feature type="compositionally biased region" description="Basic and acidic residues" evidence="2">
    <location>
        <begin position="146"/>
        <end position="158"/>
    </location>
</feature>
<dbReference type="EMBL" id="SDMP01000013">
    <property type="protein sequence ID" value="RYR20977.1"/>
    <property type="molecule type" value="Genomic_DNA"/>
</dbReference>
<feature type="compositionally biased region" description="Basic and acidic residues" evidence="2">
    <location>
        <begin position="111"/>
        <end position="121"/>
    </location>
</feature>